<dbReference type="STRING" id="1195760.SAMN05444281_1733"/>
<sequence>MNNKKSHLQKGINIMAAVLPLLILSPVIINIGFKALQKDGIYGFLIAGIILAITTIILFALGIRALLSHLFND</sequence>
<feature type="transmembrane region" description="Helical" evidence="1">
    <location>
        <begin position="41"/>
        <end position="67"/>
    </location>
</feature>
<dbReference type="Pfam" id="PF19589">
    <property type="entry name" value="DUF6095"/>
    <property type="match status" value="1"/>
</dbReference>
<feature type="transmembrane region" description="Helical" evidence="1">
    <location>
        <begin position="12"/>
        <end position="29"/>
    </location>
</feature>
<accession>A0A1M5VF09</accession>
<keyword evidence="1" id="KW-1133">Transmembrane helix</keyword>
<evidence type="ECO:0000313" key="3">
    <source>
        <dbReference type="Proteomes" id="UP000184109"/>
    </source>
</evidence>
<dbReference type="Proteomes" id="UP000184109">
    <property type="component" value="Unassembled WGS sequence"/>
</dbReference>
<protein>
    <submittedName>
        <fullName evidence="2">Uncharacterized protein</fullName>
    </submittedName>
</protein>
<keyword evidence="3" id="KW-1185">Reference proteome</keyword>
<dbReference type="EMBL" id="FQXQ01000003">
    <property type="protein sequence ID" value="SHH73503.1"/>
    <property type="molecule type" value="Genomic_DNA"/>
</dbReference>
<keyword evidence="1" id="KW-0472">Membrane</keyword>
<proteinExistence type="predicted"/>
<reference evidence="3" key="1">
    <citation type="submission" date="2016-11" db="EMBL/GenBank/DDBJ databases">
        <authorList>
            <person name="Varghese N."/>
            <person name="Submissions S."/>
        </authorList>
    </citation>
    <scope>NUCLEOTIDE SEQUENCE [LARGE SCALE GENOMIC DNA]</scope>
    <source>
        <strain evidence="3">DSM 100572</strain>
    </source>
</reference>
<name>A0A1M5VF09_9FLAO</name>
<evidence type="ECO:0000313" key="2">
    <source>
        <dbReference type="EMBL" id="SHH73503.1"/>
    </source>
</evidence>
<organism evidence="2 3">
    <name type="scientific">Wenyingzhuangia marina</name>
    <dbReference type="NCBI Taxonomy" id="1195760"/>
    <lineage>
        <taxon>Bacteria</taxon>
        <taxon>Pseudomonadati</taxon>
        <taxon>Bacteroidota</taxon>
        <taxon>Flavobacteriia</taxon>
        <taxon>Flavobacteriales</taxon>
        <taxon>Flavobacteriaceae</taxon>
        <taxon>Wenyingzhuangia</taxon>
    </lineage>
</organism>
<evidence type="ECO:0000256" key="1">
    <source>
        <dbReference type="SAM" id="Phobius"/>
    </source>
</evidence>
<keyword evidence="1" id="KW-0812">Transmembrane</keyword>
<gene>
    <name evidence="2" type="ORF">SAMN05444281_1733</name>
</gene>
<dbReference type="AlphaFoldDB" id="A0A1M5VF09"/>
<dbReference type="InterPro" id="IPR046077">
    <property type="entry name" value="DUF6095"/>
</dbReference>